<accession>A0A9P9DGN8</accession>
<name>A0A9P9DGN8_9HYPO</name>
<dbReference type="GO" id="GO:0016651">
    <property type="term" value="F:oxidoreductase activity, acting on NAD(P)H"/>
    <property type="evidence" value="ECO:0007669"/>
    <property type="project" value="InterPro"/>
</dbReference>
<dbReference type="PANTHER" id="PTHR45348">
    <property type="entry name" value="HYPOTHETICAL OXIDOREDUCTASE (EUROFUNG)"/>
    <property type="match status" value="1"/>
</dbReference>
<dbReference type="PANTHER" id="PTHR45348:SF6">
    <property type="entry name" value="TRANS-ENOYL REDUCTASE APDC"/>
    <property type="match status" value="1"/>
</dbReference>
<organism evidence="5 6">
    <name type="scientific">Dactylonectria estremocensis</name>
    <dbReference type="NCBI Taxonomy" id="1079267"/>
    <lineage>
        <taxon>Eukaryota</taxon>
        <taxon>Fungi</taxon>
        <taxon>Dikarya</taxon>
        <taxon>Ascomycota</taxon>
        <taxon>Pezizomycotina</taxon>
        <taxon>Sordariomycetes</taxon>
        <taxon>Hypocreomycetidae</taxon>
        <taxon>Hypocreales</taxon>
        <taxon>Nectriaceae</taxon>
        <taxon>Dactylonectria</taxon>
    </lineage>
</organism>
<proteinExistence type="inferred from homology"/>
<dbReference type="SUPFAM" id="SSF51735">
    <property type="entry name" value="NAD(P)-binding Rossmann-fold domains"/>
    <property type="match status" value="1"/>
</dbReference>
<dbReference type="InterPro" id="IPR013149">
    <property type="entry name" value="ADH-like_C"/>
</dbReference>
<dbReference type="Pfam" id="PF08240">
    <property type="entry name" value="ADH_N"/>
    <property type="match status" value="1"/>
</dbReference>
<dbReference type="Proteomes" id="UP000717696">
    <property type="component" value="Unassembled WGS sequence"/>
</dbReference>
<keyword evidence="6" id="KW-1185">Reference proteome</keyword>
<protein>
    <submittedName>
        <fullName evidence="5">Zinc-binding dehydrogenase</fullName>
    </submittedName>
</protein>
<evidence type="ECO:0000259" key="4">
    <source>
        <dbReference type="SMART" id="SM00829"/>
    </source>
</evidence>
<evidence type="ECO:0000256" key="3">
    <source>
        <dbReference type="ARBA" id="ARBA00023002"/>
    </source>
</evidence>
<dbReference type="SUPFAM" id="SSF50129">
    <property type="entry name" value="GroES-like"/>
    <property type="match status" value="1"/>
</dbReference>
<dbReference type="CDD" id="cd08249">
    <property type="entry name" value="enoyl_reductase_like"/>
    <property type="match status" value="1"/>
</dbReference>
<dbReference type="InterPro" id="IPR020843">
    <property type="entry name" value="ER"/>
</dbReference>
<evidence type="ECO:0000256" key="2">
    <source>
        <dbReference type="ARBA" id="ARBA00022857"/>
    </source>
</evidence>
<evidence type="ECO:0000313" key="6">
    <source>
        <dbReference type="Proteomes" id="UP000717696"/>
    </source>
</evidence>
<dbReference type="InterPro" id="IPR013154">
    <property type="entry name" value="ADH-like_N"/>
</dbReference>
<evidence type="ECO:0000313" key="5">
    <source>
        <dbReference type="EMBL" id="KAH7118647.1"/>
    </source>
</evidence>
<dbReference type="Gene3D" id="3.90.180.10">
    <property type="entry name" value="Medium-chain alcohol dehydrogenases, catalytic domain"/>
    <property type="match status" value="1"/>
</dbReference>
<dbReference type="EMBL" id="JAGMUU010000031">
    <property type="protein sequence ID" value="KAH7118647.1"/>
    <property type="molecule type" value="Genomic_DNA"/>
</dbReference>
<dbReference type="AlphaFoldDB" id="A0A9P9DGN8"/>
<dbReference type="InterPro" id="IPR011032">
    <property type="entry name" value="GroES-like_sf"/>
</dbReference>
<comment type="caution">
    <text evidence="5">The sequence shown here is derived from an EMBL/GenBank/DDBJ whole genome shotgun (WGS) entry which is preliminary data.</text>
</comment>
<reference evidence="5" key="1">
    <citation type="journal article" date="2021" name="Nat. Commun.">
        <title>Genetic determinants of endophytism in the Arabidopsis root mycobiome.</title>
        <authorList>
            <person name="Mesny F."/>
            <person name="Miyauchi S."/>
            <person name="Thiergart T."/>
            <person name="Pickel B."/>
            <person name="Atanasova L."/>
            <person name="Karlsson M."/>
            <person name="Huettel B."/>
            <person name="Barry K.W."/>
            <person name="Haridas S."/>
            <person name="Chen C."/>
            <person name="Bauer D."/>
            <person name="Andreopoulos W."/>
            <person name="Pangilinan J."/>
            <person name="LaButti K."/>
            <person name="Riley R."/>
            <person name="Lipzen A."/>
            <person name="Clum A."/>
            <person name="Drula E."/>
            <person name="Henrissat B."/>
            <person name="Kohler A."/>
            <person name="Grigoriev I.V."/>
            <person name="Martin F.M."/>
            <person name="Hacquard S."/>
        </authorList>
    </citation>
    <scope>NUCLEOTIDE SEQUENCE</scope>
    <source>
        <strain evidence="5">MPI-CAGE-AT-0021</strain>
    </source>
</reference>
<dbReference type="InterPro" id="IPR036291">
    <property type="entry name" value="NAD(P)-bd_dom_sf"/>
</dbReference>
<dbReference type="OrthoDB" id="48317at2759"/>
<sequence>MPPSRVGIPASQQAVIQNADGECIIVQDARVPKLRSGNILVKTMAVALNPTDFKMGSAFPVPGAIVGIDYVGEVILIDDQAARVRPDLRVGDFVCGGVHGNNPADLDSGCFAEYVTAPADLVLRAPADVPLAQAAALGTGLTTACMVLNSFGIDFDVALSASPTSGAEAPVLIYGASTASGTMAIQLLKLAGFDPIGICSPHNFDMVKSYGASAVFDYKNAEVAEDVKKHTKFEISHALACITNEASITCCEAAMGTSGGHLVLLEDFEEEWKTRDDVSVDFVLALEAFGNEVRLPGDYYRAANSEKHEMVVRGFAALQPLLDQGIIRSHPTEVVGYDFGCILEGMEQLGMGMVSGKKLTVVFEGRDLQKTQNERV</sequence>
<gene>
    <name evidence="5" type="ORF">B0J13DRAFT_569487</name>
</gene>
<dbReference type="SMART" id="SM00829">
    <property type="entry name" value="PKS_ER"/>
    <property type="match status" value="1"/>
</dbReference>
<dbReference type="Pfam" id="PF00107">
    <property type="entry name" value="ADH_zinc_N"/>
    <property type="match status" value="1"/>
</dbReference>
<dbReference type="InterPro" id="IPR047122">
    <property type="entry name" value="Trans-enoyl_RdTase-like"/>
</dbReference>
<comment type="similarity">
    <text evidence="1">Belongs to the zinc-containing alcohol dehydrogenase family.</text>
</comment>
<keyword evidence="2" id="KW-0521">NADP</keyword>
<feature type="domain" description="Enoyl reductase (ER)" evidence="4">
    <location>
        <begin position="17"/>
        <end position="360"/>
    </location>
</feature>
<evidence type="ECO:0000256" key="1">
    <source>
        <dbReference type="ARBA" id="ARBA00008072"/>
    </source>
</evidence>
<keyword evidence="3" id="KW-0560">Oxidoreductase</keyword>
<dbReference type="Gene3D" id="3.40.50.720">
    <property type="entry name" value="NAD(P)-binding Rossmann-like Domain"/>
    <property type="match status" value="1"/>
</dbReference>